<evidence type="ECO:0000313" key="1">
    <source>
        <dbReference type="EMBL" id="VDO82938.1"/>
    </source>
</evidence>
<protein>
    <submittedName>
        <fullName evidence="3">PITH domain-containing protein</fullName>
    </submittedName>
</protein>
<dbReference type="EMBL" id="UZAM01000891">
    <property type="protein sequence ID" value="VDO82938.1"/>
    <property type="molecule type" value="Genomic_DNA"/>
</dbReference>
<evidence type="ECO:0000313" key="2">
    <source>
        <dbReference type="Proteomes" id="UP000270296"/>
    </source>
</evidence>
<keyword evidence="2" id="KW-1185">Reference proteome</keyword>
<dbReference type="WBParaSite" id="SBAD_0000039901-mRNA-1">
    <property type="protein sequence ID" value="SBAD_0000039901-mRNA-1"/>
    <property type="gene ID" value="SBAD_0000039901"/>
</dbReference>
<proteinExistence type="predicted"/>
<organism evidence="3">
    <name type="scientific">Soboliphyme baturini</name>
    <dbReference type="NCBI Taxonomy" id="241478"/>
    <lineage>
        <taxon>Eukaryota</taxon>
        <taxon>Metazoa</taxon>
        <taxon>Ecdysozoa</taxon>
        <taxon>Nematoda</taxon>
        <taxon>Enoplea</taxon>
        <taxon>Dorylaimia</taxon>
        <taxon>Dioctophymatida</taxon>
        <taxon>Dioctophymatoidea</taxon>
        <taxon>Soboliphymatidae</taxon>
        <taxon>Soboliphyme</taxon>
    </lineage>
</organism>
<gene>
    <name evidence="1" type="ORF">SBAD_LOCUS380</name>
</gene>
<dbReference type="AlphaFoldDB" id="A0A183I9T6"/>
<reference evidence="3" key="1">
    <citation type="submission" date="2016-06" db="UniProtKB">
        <authorList>
            <consortium name="WormBaseParasite"/>
        </authorList>
    </citation>
    <scope>IDENTIFICATION</scope>
</reference>
<evidence type="ECO:0000313" key="3">
    <source>
        <dbReference type="WBParaSite" id="SBAD_0000039901-mRNA-1"/>
    </source>
</evidence>
<dbReference type="Proteomes" id="UP000270296">
    <property type="component" value="Unassembled WGS sequence"/>
</dbReference>
<accession>A0A183I9T6</accession>
<reference evidence="1 2" key="2">
    <citation type="submission" date="2018-11" db="EMBL/GenBank/DDBJ databases">
        <authorList>
            <consortium name="Pathogen Informatics"/>
        </authorList>
    </citation>
    <scope>NUCLEOTIDE SEQUENCE [LARGE SCALE GENOMIC DNA]</scope>
</reference>
<sequence>MANVDNEKAFQIVEYKAVSAEQDIDTYYINLPKEANSGGFTNIALLDTPLPDSGREGSSAEGSGESIEEVDKYIYLSHVINMGMIRPEKFN</sequence>
<name>A0A183I9T6_9BILA</name>